<evidence type="ECO:0000313" key="3">
    <source>
        <dbReference type="Proteomes" id="UP000680158"/>
    </source>
</evidence>
<comment type="caution">
    <text evidence="2">The sequence shown here is derived from an EMBL/GenBank/DDBJ whole genome shotgun (WGS) entry which is preliminary data.</text>
</comment>
<accession>A0A941DHW0</accession>
<proteinExistence type="predicted"/>
<dbReference type="EMBL" id="JAGSPM010000015">
    <property type="protein sequence ID" value="MBR7748375.1"/>
    <property type="molecule type" value="Genomic_DNA"/>
</dbReference>
<evidence type="ECO:0000313" key="2">
    <source>
        <dbReference type="EMBL" id="MBR7748375.1"/>
    </source>
</evidence>
<sequence length="84" mass="9986">MKTEAANEIMERLASLSATGNELREIIESFDDIEERKEFRRVMGNIMVAHSDLMRLIIRQFPSLDPDRDTDWHKEIEQRRNDKP</sequence>
<dbReference type="RefSeq" id="WP_212685663.1">
    <property type="nucleotide sequence ID" value="NZ_JAGSPM010000015.1"/>
</dbReference>
<feature type="compositionally biased region" description="Basic and acidic residues" evidence="1">
    <location>
        <begin position="65"/>
        <end position="84"/>
    </location>
</feature>
<gene>
    <name evidence="2" type="ORF">KDM92_17450</name>
</gene>
<reference evidence="2 3" key="1">
    <citation type="submission" date="2021-04" db="EMBL/GenBank/DDBJ databases">
        <title>novel species isolated from subtropical streams in China.</title>
        <authorList>
            <person name="Lu H."/>
        </authorList>
    </citation>
    <scope>NUCLEOTIDE SEQUENCE [LARGE SCALE GENOMIC DNA]</scope>
    <source>
        <strain evidence="2 3">BYS107W</strain>
    </source>
</reference>
<evidence type="ECO:0000256" key="1">
    <source>
        <dbReference type="SAM" id="MobiDB-lite"/>
    </source>
</evidence>
<name>A0A941DHW0_9BURK</name>
<dbReference type="Proteomes" id="UP000680158">
    <property type="component" value="Unassembled WGS sequence"/>
</dbReference>
<organism evidence="2 3">
    <name type="scientific">Undibacterium baiyunense</name>
    <dbReference type="NCBI Taxonomy" id="2828731"/>
    <lineage>
        <taxon>Bacteria</taxon>
        <taxon>Pseudomonadati</taxon>
        <taxon>Pseudomonadota</taxon>
        <taxon>Betaproteobacteria</taxon>
        <taxon>Burkholderiales</taxon>
        <taxon>Oxalobacteraceae</taxon>
        <taxon>Undibacterium</taxon>
    </lineage>
</organism>
<keyword evidence="3" id="KW-1185">Reference proteome</keyword>
<dbReference type="AlphaFoldDB" id="A0A941DHW0"/>
<protein>
    <submittedName>
        <fullName evidence="2">Uncharacterized protein</fullName>
    </submittedName>
</protein>
<feature type="region of interest" description="Disordered" evidence="1">
    <location>
        <begin position="64"/>
        <end position="84"/>
    </location>
</feature>